<dbReference type="InterPro" id="IPR043128">
    <property type="entry name" value="Rev_trsase/Diguanyl_cyclase"/>
</dbReference>
<evidence type="ECO:0000313" key="1">
    <source>
        <dbReference type="EMBL" id="MFC0561335.1"/>
    </source>
</evidence>
<dbReference type="RefSeq" id="WP_273846635.1">
    <property type="nucleotide sequence ID" value="NZ_JAQQWT010000018.1"/>
</dbReference>
<reference evidence="1 2" key="1">
    <citation type="submission" date="2024-09" db="EMBL/GenBank/DDBJ databases">
        <authorList>
            <person name="Sun Q."/>
            <person name="Mori K."/>
        </authorList>
    </citation>
    <scope>NUCLEOTIDE SEQUENCE [LARGE SCALE GENOMIC DNA]</scope>
    <source>
        <strain evidence="1 2">NCAIM B.02301</strain>
    </source>
</reference>
<dbReference type="Proteomes" id="UP001589833">
    <property type="component" value="Unassembled WGS sequence"/>
</dbReference>
<proteinExistence type="predicted"/>
<evidence type="ECO:0000313" key="2">
    <source>
        <dbReference type="Proteomes" id="UP001589833"/>
    </source>
</evidence>
<keyword evidence="2" id="KW-1185">Reference proteome</keyword>
<protein>
    <submittedName>
        <fullName evidence="1">Helix-turn-helix domain-containing protein</fullName>
    </submittedName>
</protein>
<name>A0ABV6NKN3_9BACI</name>
<sequence length="440" mass="50089">MKIKMAVFGSQDSFEQIKAYEHQLKNIEMVPYIYTDPRDTVNLIKKLEPCDILYFSGLLPYFYATLERQKLQIPAVYPSFNEHALTLSLFYIKQHHEIPMERLSIDLVDRSYLTNVLNDLQITPKHLHVKDYPTILGEQEGNFDLDEIEAFHTALWDQGKTSLALTSIHAIFNRLTEKGIPCLKMLDPQNSIIDSLKEAKTIVELQKRNRSQIAIGLITIDSSESSKPLSEEVLVIQNQLAEFAKIIQASIQMKDDCVKVFGTKGSIEDATSQFQSFPLLSDIEQETATGIHIGFGFGMTMKEAESNAEMALTYARKSSYKQSVFIMTEEKRIIGPLNEKKKEHNIQTENEERQTLAKALQISTANLDKVIQFVKTRDTSPFTSNDLADYLGVGRRTAERLLKKFATHGYLSTVGEEMPYTKGRPRAVYELKLSVKVMEN</sequence>
<gene>
    <name evidence="1" type="ORF">ACFFH4_20545</name>
</gene>
<comment type="caution">
    <text evidence="1">The sequence shown here is derived from an EMBL/GenBank/DDBJ whole genome shotgun (WGS) entry which is preliminary data.</text>
</comment>
<dbReference type="EMBL" id="JBHLTR010000056">
    <property type="protein sequence ID" value="MFC0561335.1"/>
    <property type="molecule type" value="Genomic_DNA"/>
</dbReference>
<accession>A0ABV6NKN3</accession>
<organism evidence="1 2">
    <name type="scientific">Halalkalibacter alkalisediminis</name>
    <dbReference type="NCBI Taxonomy" id="935616"/>
    <lineage>
        <taxon>Bacteria</taxon>
        <taxon>Bacillati</taxon>
        <taxon>Bacillota</taxon>
        <taxon>Bacilli</taxon>
        <taxon>Bacillales</taxon>
        <taxon>Bacillaceae</taxon>
        <taxon>Halalkalibacter</taxon>
    </lineage>
</organism>
<dbReference type="Gene3D" id="3.30.70.270">
    <property type="match status" value="1"/>
</dbReference>